<evidence type="ECO:0000313" key="2">
    <source>
        <dbReference type="EMBL" id="SMX81834.1"/>
    </source>
</evidence>
<dbReference type="EMBL" id="FXZD01000003">
    <property type="protein sequence ID" value="SMX81834.1"/>
    <property type="molecule type" value="Genomic_DNA"/>
</dbReference>
<feature type="region of interest" description="Disordered" evidence="1">
    <location>
        <begin position="1"/>
        <end position="46"/>
    </location>
</feature>
<sequence length="46" mass="5111">MTAESGTADEEVELAGQLDLLDEIPGETRGTEHREARRRDINNDEA</sequence>
<organism evidence="2 3">
    <name type="scientific">Brevibacterium antiquum CNRZ 918</name>
    <dbReference type="NCBI Taxonomy" id="1255637"/>
    <lineage>
        <taxon>Bacteria</taxon>
        <taxon>Bacillati</taxon>
        <taxon>Actinomycetota</taxon>
        <taxon>Actinomycetes</taxon>
        <taxon>Micrococcales</taxon>
        <taxon>Brevibacteriaceae</taxon>
        <taxon>Brevibacterium</taxon>
    </lineage>
</organism>
<name>A0A2H1J362_9MICO</name>
<evidence type="ECO:0000313" key="3">
    <source>
        <dbReference type="Proteomes" id="UP000234433"/>
    </source>
</evidence>
<dbReference type="Proteomes" id="UP000234433">
    <property type="component" value="Unassembled WGS sequence"/>
</dbReference>
<evidence type="ECO:0000256" key="1">
    <source>
        <dbReference type="SAM" id="MobiDB-lite"/>
    </source>
</evidence>
<dbReference type="AlphaFoldDB" id="A0A2H1J362"/>
<feature type="compositionally biased region" description="Basic and acidic residues" evidence="1">
    <location>
        <begin position="29"/>
        <end position="46"/>
    </location>
</feature>
<reference evidence="2 3" key="1">
    <citation type="submission" date="2017-03" db="EMBL/GenBank/DDBJ databases">
        <authorList>
            <person name="Afonso C.L."/>
            <person name="Miller P.J."/>
            <person name="Scott M.A."/>
            <person name="Spackman E."/>
            <person name="Goraichik I."/>
            <person name="Dimitrov K.M."/>
            <person name="Suarez D.L."/>
            <person name="Swayne D.E."/>
        </authorList>
    </citation>
    <scope>NUCLEOTIDE SEQUENCE [LARGE SCALE GENOMIC DNA]</scope>
    <source>
        <strain evidence="2 3">CNRZ 918</strain>
    </source>
</reference>
<proteinExistence type="predicted"/>
<protein>
    <submittedName>
        <fullName evidence="2">Uncharacterized protein</fullName>
    </submittedName>
</protein>
<accession>A0A2H1J362</accession>
<gene>
    <name evidence="2" type="ORF">BANT918_01378</name>
</gene>